<feature type="transmembrane region" description="Helical" evidence="4">
    <location>
        <begin position="388"/>
        <end position="406"/>
    </location>
</feature>
<feature type="transmembrane region" description="Helical" evidence="4">
    <location>
        <begin position="231"/>
        <end position="257"/>
    </location>
</feature>
<feature type="transmembrane region" description="Helical" evidence="4">
    <location>
        <begin position="101"/>
        <end position="125"/>
    </location>
</feature>
<dbReference type="EMBL" id="LUAW01000014">
    <property type="protein sequence ID" value="KYQ72629.1"/>
    <property type="molecule type" value="Genomic_DNA"/>
</dbReference>
<evidence type="ECO:0000256" key="1">
    <source>
        <dbReference type="ARBA" id="ARBA00022692"/>
    </source>
</evidence>
<accession>A0A151Y3S3</accession>
<dbReference type="SUPFAM" id="SSF103473">
    <property type="entry name" value="MFS general substrate transporter"/>
    <property type="match status" value="1"/>
</dbReference>
<keyword evidence="3 4" id="KW-0472">Membrane</keyword>
<sequence>MKKTSNPFFYGWWIVLALMAVSGTAIALTITTFNIYLNAFTQQAGISATQFALCSTIINITVMLFSPKVGKILQAHTQKALLFFLTGFCLSYAAFSMVNSIMVLYVTAALFGFFSTGLTFIPPNILVNRWFAEKKGLAMSIALSGSAFFGMVLSKYITYCIQHFSLAFAYQTVAAIMFAAGAVLIVFIIKDSPESMGLKAYGEARAVKQSVPENQIALVHLAPAVLKKKPFFWSMLAAQFLVGFVGGGIVLQLPVYLQNTFGMEQASTLLVITLGIMIFAKVGLGWLYDKFGSLKTTALVAASVLLTCTAFIFTVSADMWMLGLFGVMFWGVGNCIGTVTPAVVASKTYGPAYYGEVYGICLRFQTLGIATGVPAISMIAAATGSFTVVWMLCSVLSILLLGFYVLGLRGSQEYRRNTEENSIELKNSMPLQPAG</sequence>
<keyword evidence="1 4" id="KW-0812">Transmembrane</keyword>
<dbReference type="Gene3D" id="1.20.1250.20">
    <property type="entry name" value="MFS general substrate transporter like domains"/>
    <property type="match status" value="2"/>
</dbReference>
<dbReference type="InterPro" id="IPR050327">
    <property type="entry name" value="Proton-linked_MCT"/>
</dbReference>
<organism evidence="6 7">
    <name type="scientific">Acinetobacter pragensis</name>
    <dbReference type="NCBI Taxonomy" id="1806892"/>
    <lineage>
        <taxon>Bacteria</taxon>
        <taxon>Pseudomonadati</taxon>
        <taxon>Pseudomonadota</taxon>
        <taxon>Gammaproteobacteria</taxon>
        <taxon>Moraxellales</taxon>
        <taxon>Moraxellaceae</taxon>
        <taxon>Acinetobacter</taxon>
    </lineage>
</organism>
<evidence type="ECO:0000256" key="2">
    <source>
        <dbReference type="ARBA" id="ARBA00022989"/>
    </source>
</evidence>
<keyword evidence="7" id="KW-1185">Reference proteome</keyword>
<dbReference type="PANTHER" id="PTHR11360:SF290">
    <property type="entry name" value="MONOCARBOXYLATE MFS PERMEASE"/>
    <property type="match status" value="1"/>
</dbReference>
<feature type="transmembrane region" description="Helical" evidence="4">
    <location>
        <begin position="299"/>
        <end position="317"/>
    </location>
</feature>
<dbReference type="RefSeq" id="WP_067667536.1">
    <property type="nucleotide sequence ID" value="NZ_CBCSIK010000001.1"/>
</dbReference>
<proteinExistence type="predicted"/>
<dbReference type="Proteomes" id="UP000076276">
    <property type="component" value="Unassembled WGS sequence"/>
</dbReference>
<dbReference type="InterPro" id="IPR020846">
    <property type="entry name" value="MFS_dom"/>
</dbReference>
<protein>
    <recommendedName>
        <fullName evidence="5">Major facilitator superfamily (MFS) profile domain-containing protein</fullName>
    </recommendedName>
</protein>
<dbReference type="STRING" id="1806892.AZH43_09040"/>
<dbReference type="GO" id="GO:0022857">
    <property type="term" value="F:transmembrane transporter activity"/>
    <property type="evidence" value="ECO:0007669"/>
    <property type="project" value="InterPro"/>
</dbReference>
<gene>
    <name evidence="6" type="ORF">AZH43_09040</name>
</gene>
<evidence type="ECO:0000256" key="4">
    <source>
        <dbReference type="SAM" id="Phobius"/>
    </source>
</evidence>
<feature type="transmembrane region" description="Helical" evidence="4">
    <location>
        <begin position="12"/>
        <end position="37"/>
    </location>
</feature>
<dbReference type="OrthoDB" id="3199327at2"/>
<evidence type="ECO:0000313" key="6">
    <source>
        <dbReference type="EMBL" id="KYQ72629.1"/>
    </source>
</evidence>
<dbReference type="InterPro" id="IPR011701">
    <property type="entry name" value="MFS"/>
</dbReference>
<dbReference type="Pfam" id="PF07690">
    <property type="entry name" value="MFS_1"/>
    <property type="match status" value="1"/>
</dbReference>
<comment type="caution">
    <text evidence="6">The sequence shown here is derived from an EMBL/GenBank/DDBJ whole genome shotgun (WGS) entry which is preliminary data.</text>
</comment>
<feature type="transmembrane region" description="Helical" evidence="4">
    <location>
        <begin position="269"/>
        <end position="287"/>
    </location>
</feature>
<feature type="transmembrane region" description="Helical" evidence="4">
    <location>
        <begin position="169"/>
        <end position="189"/>
    </location>
</feature>
<name>A0A151Y3S3_9GAMM</name>
<dbReference type="AlphaFoldDB" id="A0A151Y3S3"/>
<evidence type="ECO:0000259" key="5">
    <source>
        <dbReference type="PROSITE" id="PS50850"/>
    </source>
</evidence>
<evidence type="ECO:0000313" key="7">
    <source>
        <dbReference type="Proteomes" id="UP000076276"/>
    </source>
</evidence>
<dbReference type="PANTHER" id="PTHR11360">
    <property type="entry name" value="MONOCARBOXYLATE TRANSPORTER"/>
    <property type="match status" value="1"/>
</dbReference>
<feature type="transmembrane region" description="Helical" evidence="4">
    <location>
        <begin position="77"/>
        <end position="95"/>
    </location>
</feature>
<feature type="transmembrane region" description="Helical" evidence="4">
    <location>
        <begin position="137"/>
        <end position="157"/>
    </location>
</feature>
<feature type="transmembrane region" description="Helical" evidence="4">
    <location>
        <begin position="43"/>
        <end position="65"/>
    </location>
</feature>
<dbReference type="InterPro" id="IPR036259">
    <property type="entry name" value="MFS_trans_sf"/>
</dbReference>
<reference evidence="6 7" key="1">
    <citation type="submission" date="2016-03" db="EMBL/GenBank/DDBJ databases">
        <title>Acinetobacter genomospecies 28 strain ANC 4149.</title>
        <authorList>
            <person name="Radolfova-Krizova L."/>
            <person name="Nemec A."/>
        </authorList>
    </citation>
    <scope>NUCLEOTIDE SEQUENCE [LARGE SCALE GENOMIC DNA]</scope>
    <source>
        <strain evidence="6 7">ANC 4149</strain>
    </source>
</reference>
<feature type="transmembrane region" description="Helical" evidence="4">
    <location>
        <begin position="323"/>
        <end position="345"/>
    </location>
</feature>
<dbReference type="PROSITE" id="PS50850">
    <property type="entry name" value="MFS"/>
    <property type="match status" value="1"/>
</dbReference>
<evidence type="ECO:0000256" key="3">
    <source>
        <dbReference type="ARBA" id="ARBA00023136"/>
    </source>
</evidence>
<keyword evidence="2 4" id="KW-1133">Transmembrane helix</keyword>
<feature type="domain" description="Major facilitator superfamily (MFS) profile" evidence="5">
    <location>
        <begin position="1"/>
        <end position="412"/>
    </location>
</feature>